<evidence type="ECO:0000256" key="2">
    <source>
        <dbReference type="ARBA" id="ARBA00005028"/>
    </source>
</evidence>
<proteinExistence type="inferred from homology"/>
<dbReference type="SUPFAM" id="SSF53067">
    <property type="entry name" value="Actin-like ATPase domain"/>
    <property type="match status" value="2"/>
</dbReference>
<dbReference type="EMBL" id="JH712142">
    <property type="protein sequence ID" value="EFO27110.1"/>
    <property type="molecule type" value="Genomic_DNA"/>
</dbReference>
<comment type="catalytic activity">
    <reaction evidence="10">
        <text>D-fructose + ATP = D-fructose 6-phosphate + ADP + H(+)</text>
        <dbReference type="Rhea" id="RHEA:16125"/>
        <dbReference type="ChEBI" id="CHEBI:15378"/>
        <dbReference type="ChEBI" id="CHEBI:30616"/>
        <dbReference type="ChEBI" id="CHEBI:37721"/>
        <dbReference type="ChEBI" id="CHEBI:61527"/>
        <dbReference type="ChEBI" id="CHEBI:456216"/>
        <dbReference type="EC" id="2.7.1.1"/>
    </reaction>
    <physiologicalReaction direction="left-to-right" evidence="10">
        <dbReference type="Rhea" id="RHEA:16126"/>
    </physiologicalReaction>
</comment>
<keyword evidence="7 12" id="KW-0067">ATP-binding</keyword>
<dbReference type="InterPro" id="IPR022672">
    <property type="entry name" value="Hexokinase_N"/>
</dbReference>
<dbReference type="InterPro" id="IPR019807">
    <property type="entry name" value="Hexokinase_BS"/>
</dbReference>
<evidence type="ECO:0000256" key="8">
    <source>
        <dbReference type="ARBA" id="ARBA00023152"/>
    </source>
</evidence>
<sequence>MPRGQSSIPSLKNPDADKVRPEIKKICEKFMLSDDSLMKVSKIMEDEMNRGLRNEPSCLEMLPSFIRGVPNGTERGDFLALDLGGTNFRVLLIKLKGDVAEMTGKVYRIPEEIMRGVGTVLFDHISQCLADFLEEHDLKECKELPLGFTFSFPVQQENLTTGRLISWTKGFNAKGVEGQDVVQCLRDACNRRKDISIDVVALLNDTVGTLMACAFKDSTCQIGVILGTGTNACYMEKLSNCPKLKKYGFDDDRYPKEVSLK</sequence>
<evidence type="ECO:0000256" key="10">
    <source>
        <dbReference type="ARBA" id="ARBA00047905"/>
    </source>
</evidence>
<comment type="pathway">
    <text evidence="2">Carbohydrate metabolism; hexose metabolism.</text>
</comment>
<dbReference type="FunFam" id="3.30.420.40:FF:000095">
    <property type="entry name" value="Phosphotransferase"/>
    <property type="match status" value="1"/>
</dbReference>
<gene>
    <name evidence="15" type="ORF">LOAG_01379</name>
</gene>
<dbReference type="AlphaFoldDB" id="A0A1S0U981"/>
<dbReference type="InterPro" id="IPR001312">
    <property type="entry name" value="Hexokinase"/>
</dbReference>
<evidence type="ECO:0000256" key="12">
    <source>
        <dbReference type="RuleBase" id="RU362007"/>
    </source>
</evidence>
<evidence type="ECO:0000259" key="13">
    <source>
        <dbReference type="Pfam" id="PF00349"/>
    </source>
</evidence>
<dbReference type="UniPathway" id="UPA00242"/>
<dbReference type="UniPathway" id="UPA00109">
    <property type="reaction ID" value="UER00180"/>
</dbReference>
<evidence type="ECO:0000256" key="3">
    <source>
        <dbReference type="ARBA" id="ARBA00009225"/>
    </source>
</evidence>
<evidence type="ECO:0000256" key="5">
    <source>
        <dbReference type="ARBA" id="ARBA00022741"/>
    </source>
</evidence>
<dbReference type="PANTHER" id="PTHR19443:SF16">
    <property type="entry name" value="HEXOKINASE TYPE 1-RELATED"/>
    <property type="match status" value="1"/>
</dbReference>
<organism evidence="15">
    <name type="scientific">Loa loa</name>
    <name type="common">Eye worm</name>
    <name type="synonym">Filaria loa</name>
    <dbReference type="NCBI Taxonomy" id="7209"/>
    <lineage>
        <taxon>Eukaryota</taxon>
        <taxon>Metazoa</taxon>
        <taxon>Ecdysozoa</taxon>
        <taxon>Nematoda</taxon>
        <taxon>Chromadorea</taxon>
        <taxon>Rhabditida</taxon>
        <taxon>Spirurina</taxon>
        <taxon>Spiruromorpha</taxon>
        <taxon>Filarioidea</taxon>
        <taxon>Onchocercidae</taxon>
        <taxon>Loa</taxon>
    </lineage>
</organism>
<dbReference type="GO" id="GO:0005524">
    <property type="term" value="F:ATP binding"/>
    <property type="evidence" value="ECO:0007669"/>
    <property type="project" value="UniProtKB-UniRule"/>
</dbReference>
<comment type="similarity">
    <text evidence="3 12">Belongs to the hexokinase family.</text>
</comment>
<protein>
    <recommendedName>
        <fullName evidence="12">Phosphotransferase</fullName>
        <ecNumber evidence="12">2.7.1.-</ecNumber>
    </recommendedName>
</protein>
<keyword evidence="6 12" id="KW-0418">Kinase</keyword>
<dbReference type="PANTHER" id="PTHR19443">
    <property type="entry name" value="HEXOKINASE"/>
    <property type="match status" value="1"/>
</dbReference>
<feature type="domain" description="Hexokinase C-terminal" evidence="14">
    <location>
        <begin position="221"/>
        <end position="248"/>
    </location>
</feature>
<comment type="catalytic activity">
    <reaction evidence="11">
        <text>D-glucose + ATP = D-glucose 6-phosphate + ADP + H(+)</text>
        <dbReference type="Rhea" id="RHEA:17825"/>
        <dbReference type="ChEBI" id="CHEBI:4167"/>
        <dbReference type="ChEBI" id="CHEBI:15378"/>
        <dbReference type="ChEBI" id="CHEBI:30616"/>
        <dbReference type="ChEBI" id="CHEBI:61548"/>
        <dbReference type="ChEBI" id="CHEBI:456216"/>
        <dbReference type="EC" id="2.7.1.1"/>
    </reaction>
    <physiologicalReaction direction="left-to-right" evidence="11">
        <dbReference type="Rhea" id="RHEA:17826"/>
    </physiologicalReaction>
</comment>
<evidence type="ECO:0000256" key="4">
    <source>
        <dbReference type="ARBA" id="ARBA00022679"/>
    </source>
</evidence>
<dbReference type="Gene3D" id="3.30.420.40">
    <property type="match status" value="1"/>
</dbReference>
<dbReference type="Pfam" id="PF03727">
    <property type="entry name" value="Hexokinase_2"/>
    <property type="match status" value="1"/>
</dbReference>
<comment type="catalytic activity">
    <reaction evidence="9">
        <text>a D-hexose + ATP = a D-hexose 6-phosphate + ADP + H(+)</text>
        <dbReference type="Rhea" id="RHEA:22740"/>
        <dbReference type="ChEBI" id="CHEBI:4194"/>
        <dbReference type="ChEBI" id="CHEBI:15378"/>
        <dbReference type="ChEBI" id="CHEBI:30616"/>
        <dbReference type="ChEBI" id="CHEBI:229467"/>
        <dbReference type="ChEBI" id="CHEBI:456216"/>
        <dbReference type="EC" id="2.7.1.1"/>
    </reaction>
    <physiologicalReaction direction="left-to-right" evidence="9">
        <dbReference type="Rhea" id="RHEA:22741"/>
    </physiologicalReaction>
</comment>
<evidence type="ECO:0000256" key="9">
    <source>
        <dbReference type="ARBA" id="ARBA00044613"/>
    </source>
</evidence>
<dbReference type="GO" id="GO:0001678">
    <property type="term" value="P:intracellular glucose homeostasis"/>
    <property type="evidence" value="ECO:0007669"/>
    <property type="project" value="InterPro"/>
</dbReference>
<dbReference type="InParanoid" id="A0A1S0U981"/>
<dbReference type="Gene3D" id="1.10.287.1250">
    <property type="match status" value="1"/>
</dbReference>
<dbReference type="GO" id="GO:0005739">
    <property type="term" value="C:mitochondrion"/>
    <property type="evidence" value="ECO:0007669"/>
    <property type="project" value="TreeGrafter"/>
</dbReference>
<dbReference type="GeneID" id="9938753"/>
<dbReference type="OrthoDB" id="419537at2759"/>
<dbReference type="GO" id="GO:0006096">
    <property type="term" value="P:glycolytic process"/>
    <property type="evidence" value="ECO:0007669"/>
    <property type="project" value="UniProtKB-UniPathway"/>
</dbReference>
<evidence type="ECO:0000256" key="1">
    <source>
        <dbReference type="ARBA" id="ARBA00004888"/>
    </source>
</evidence>
<dbReference type="GO" id="GO:0008865">
    <property type="term" value="F:fructokinase activity"/>
    <property type="evidence" value="ECO:0007669"/>
    <property type="project" value="TreeGrafter"/>
</dbReference>
<evidence type="ECO:0000256" key="7">
    <source>
        <dbReference type="ARBA" id="ARBA00022840"/>
    </source>
</evidence>
<dbReference type="InterPro" id="IPR043129">
    <property type="entry name" value="ATPase_NBD"/>
</dbReference>
<evidence type="ECO:0000256" key="11">
    <source>
        <dbReference type="ARBA" id="ARBA00048160"/>
    </source>
</evidence>
<dbReference type="CTD" id="9938753"/>
<evidence type="ECO:0000259" key="14">
    <source>
        <dbReference type="Pfam" id="PF03727"/>
    </source>
</evidence>
<dbReference type="Pfam" id="PF00349">
    <property type="entry name" value="Hexokinase_1"/>
    <property type="match status" value="1"/>
</dbReference>
<comment type="pathway">
    <text evidence="1">Carbohydrate degradation; glycolysis; D-glyceraldehyde 3-phosphate and glycerone phosphate from D-glucose: step 1/4.</text>
</comment>
<dbReference type="EC" id="2.7.1.-" evidence="12"/>
<dbReference type="PROSITE" id="PS00378">
    <property type="entry name" value="HEXOKINASE_1"/>
    <property type="match status" value="1"/>
</dbReference>
<keyword evidence="8 12" id="KW-0324">Glycolysis</keyword>
<dbReference type="GO" id="GO:0005829">
    <property type="term" value="C:cytosol"/>
    <property type="evidence" value="ECO:0007669"/>
    <property type="project" value="TreeGrafter"/>
</dbReference>
<reference evidence="15" key="1">
    <citation type="submission" date="2012-04" db="EMBL/GenBank/DDBJ databases">
        <title>The Genome Sequence of Loa loa.</title>
        <authorList>
            <consortium name="The Broad Institute Genome Sequencing Platform"/>
            <consortium name="Broad Institute Genome Sequencing Center for Infectious Disease"/>
            <person name="Nutman T.B."/>
            <person name="Fink D.L."/>
            <person name="Russ C."/>
            <person name="Young S."/>
            <person name="Zeng Q."/>
            <person name="Gargeya S."/>
            <person name="Alvarado L."/>
            <person name="Berlin A."/>
            <person name="Chapman S.B."/>
            <person name="Chen Z."/>
            <person name="Freedman E."/>
            <person name="Gellesch M."/>
            <person name="Goldberg J."/>
            <person name="Griggs A."/>
            <person name="Gujja S."/>
            <person name="Heilman E.R."/>
            <person name="Heiman D."/>
            <person name="Howarth C."/>
            <person name="Mehta T."/>
            <person name="Neiman D."/>
            <person name="Pearson M."/>
            <person name="Roberts A."/>
            <person name="Saif S."/>
            <person name="Shea T."/>
            <person name="Shenoy N."/>
            <person name="Sisk P."/>
            <person name="Stolte C."/>
            <person name="Sykes S."/>
            <person name="White J."/>
            <person name="Yandava C."/>
            <person name="Haas B."/>
            <person name="Henn M.R."/>
            <person name="Nusbaum C."/>
            <person name="Birren B."/>
        </authorList>
    </citation>
    <scope>NUCLEOTIDE SEQUENCE [LARGE SCALE GENOMIC DNA]</scope>
</reference>
<dbReference type="GO" id="GO:0006006">
    <property type="term" value="P:glucose metabolic process"/>
    <property type="evidence" value="ECO:0007669"/>
    <property type="project" value="TreeGrafter"/>
</dbReference>
<accession>A0A1S0U981</accession>
<dbReference type="PRINTS" id="PR00475">
    <property type="entry name" value="HEXOKINASE"/>
</dbReference>
<dbReference type="GO" id="GO:0005536">
    <property type="term" value="F:D-glucose binding"/>
    <property type="evidence" value="ECO:0007669"/>
    <property type="project" value="InterPro"/>
</dbReference>
<dbReference type="PROSITE" id="PS51748">
    <property type="entry name" value="HEXOKINASE_2"/>
    <property type="match status" value="1"/>
</dbReference>
<evidence type="ECO:0000256" key="6">
    <source>
        <dbReference type="ARBA" id="ARBA00022777"/>
    </source>
</evidence>
<keyword evidence="5 12" id="KW-0547">Nucleotide-binding</keyword>
<evidence type="ECO:0000313" key="15">
    <source>
        <dbReference type="EMBL" id="EFO27110.1"/>
    </source>
</evidence>
<name>A0A1S0U981_LOALO</name>
<dbReference type="OMA" id="CYLEKIS"/>
<dbReference type="RefSeq" id="XP_003136966.1">
    <property type="nucleotide sequence ID" value="XM_003136918.1"/>
</dbReference>
<feature type="domain" description="Hexokinase N-terminal" evidence="13">
    <location>
        <begin position="22"/>
        <end position="215"/>
    </location>
</feature>
<dbReference type="GO" id="GO:0004340">
    <property type="term" value="F:glucokinase activity"/>
    <property type="evidence" value="ECO:0007669"/>
    <property type="project" value="TreeGrafter"/>
</dbReference>
<dbReference type="KEGG" id="loa:LOAG_01379"/>
<dbReference type="InterPro" id="IPR022673">
    <property type="entry name" value="Hexokinase_C"/>
</dbReference>
<keyword evidence="4 12" id="KW-0808">Transferase</keyword>